<protein>
    <submittedName>
        <fullName evidence="2">Uncharacterized protein</fullName>
    </submittedName>
</protein>
<gene>
    <name evidence="2" type="ORF">BOLC5T33064H</name>
</gene>
<name>A0A3P6ELM2_BRAOL</name>
<reference evidence="2" key="1">
    <citation type="submission" date="2018-11" db="EMBL/GenBank/DDBJ databases">
        <authorList>
            <consortium name="Genoscope - CEA"/>
            <person name="William W."/>
        </authorList>
    </citation>
    <scope>NUCLEOTIDE SEQUENCE</scope>
</reference>
<dbReference type="AlphaFoldDB" id="A0A3P6ELM2"/>
<feature type="transmembrane region" description="Helical" evidence="1">
    <location>
        <begin position="20"/>
        <end position="39"/>
    </location>
</feature>
<keyword evidence="1" id="KW-0812">Transmembrane</keyword>
<accession>A0A3P6ELM2</accession>
<evidence type="ECO:0000313" key="2">
    <source>
        <dbReference type="EMBL" id="VDD45517.1"/>
    </source>
</evidence>
<evidence type="ECO:0000256" key="1">
    <source>
        <dbReference type="SAM" id="Phobius"/>
    </source>
</evidence>
<keyword evidence="1" id="KW-0472">Membrane</keyword>
<proteinExistence type="predicted"/>
<sequence>MSRYCSIYLRSNFLRKTNRLIPLISSVLFWSHFFLQPVMKSWSMLPLSTSRNSCSGSLSIFKHLLTRTWNSQML</sequence>
<dbReference type="EMBL" id="LR031877">
    <property type="protein sequence ID" value="VDD45517.1"/>
    <property type="molecule type" value="Genomic_DNA"/>
</dbReference>
<keyword evidence="1" id="KW-1133">Transmembrane helix</keyword>
<organism evidence="2">
    <name type="scientific">Brassica oleracea</name>
    <name type="common">Wild cabbage</name>
    <dbReference type="NCBI Taxonomy" id="3712"/>
    <lineage>
        <taxon>Eukaryota</taxon>
        <taxon>Viridiplantae</taxon>
        <taxon>Streptophyta</taxon>
        <taxon>Embryophyta</taxon>
        <taxon>Tracheophyta</taxon>
        <taxon>Spermatophyta</taxon>
        <taxon>Magnoliopsida</taxon>
        <taxon>eudicotyledons</taxon>
        <taxon>Gunneridae</taxon>
        <taxon>Pentapetalae</taxon>
        <taxon>rosids</taxon>
        <taxon>malvids</taxon>
        <taxon>Brassicales</taxon>
        <taxon>Brassicaceae</taxon>
        <taxon>Brassiceae</taxon>
        <taxon>Brassica</taxon>
    </lineage>
</organism>